<proteinExistence type="inferred from homology"/>
<keyword evidence="4" id="KW-0804">Transcription</keyword>
<dbReference type="OrthoDB" id="9813056at2"/>
<dbReference type="InterPro" id="IPR000847">
    <property type="entry name" value="LysR_HTH_N"/>
</dbReference>
<dbReference type="InterPro" id="IPR036390">
    <property type="entry name" value="WH_DNA-bd_sf"/>
</dbReference>
<evidence type="ECO:0000313" key="6">
    <source>
        <dbReference type="EMBL" id="OIS90563.1"/>
    </source>
</evidence>
<dbReference type="PANTHER" id="PTHR30537:SF1">
    <property type="entry name" value="HTH-TYPE TRANSCRIPTIONAL REGULATOR PGRR"/>
    <property type="match status" value="1"/>
</dbReference>
<dbReference type="Pfam" id="PF00126">
    <property type="entry name" value="HTH_1"/>
    <property type="match status" value="1"/>
</dbReference>
<evidence type="ECO:0000259" key="5">
    <source>
        <dbReference type="PROSITE" id="PS50931"/>
    </source>
</evidence>
<evidence type="ECO:0000313" key="7">
    <source>
        <dbReference type="Proteomes" id="UP000182985"/>
    </source>
</evidence>
<gene>
    <name evidence="6" type="ORF">BLA27_26095</name>
</gene>
<dbReference type="GO" id="GO:0006351">
    <property type="term" value="P:DNA-templated transcription"/>
    <property type="evidence" value="ECO:0007669"/>
    <property type="project" value="TreeGrafter"/>
</dbReference>
<evidence type="ECO:0000256" key="1">
    <source>
        <dbReference type="ARBA" id="ARBA00009437"/>
    </source>
</evidence>
<dbReference type="SUPFAM" id="SSF46785">
    <property type="entry name" value="Winged helix' DNA-binding domain"/>
    <property type="match status" value="1"/>
</dbReference>
<dbReference type="Pfam" id="PF03466">
    <property type="entry name" value="LysR_substrate"/>
    <property type="match status" value="1"/>
</dbReference>
<keyword evidence="3" id="KW-0238">DNA-binding</keyword>
<dbReference type="Gene3D" id="3.40.190.290">
    <property type="match status" value="1"/>
</dbReference>
<comment type="similarity">
    <text evidence="1">Belongs to the LysR transcriptional regulatory family.</text>
</comment>
<comment type="caution">
    <text evidence="6">The sequence shown here is derived from an EMBL/GenBank/DDBJ whole genome shotgun (WGS) entry which is preliminary data.</text>
</comment>
<evidence type="ECO:0000256" key="3">
    <source>
        <dbReference type="ARBA" id="ARBA00023125"/>
    </source>
</evidence>
<organism evidence="6 7">
    <name type="scientific">Brucella cytisi</name>
    <dbReference type="NCBI Taxonomy" id="407152"/>
    <lineage>
        <taxon>Bacteria</taxon>
        <taxon>Pseudomonadati</taxon>
        <taxon>Pseudomonadota</taxon>
        <taxon>Alphaproteobacteria</taxon>
        <taxon>Hyphomicrobiales</taxon>
        <taxon>Brucellaceae</taxon>
        <taxon>Brucella/Ochrobactrum group</taxon>
        <taxon>Brucella</taxon>
    </lineage>
</organism>
<keyword evidence="2" id="KW-0805">Transcription regulation</keyword>
<feature type="domain" description="HTH lysR-type" evidence="5">
    <location>
        <begin position="4"/>
        <end position="61"/>
    </location>
</feature>
<dbReference type="AlphaFoldDB" id="A0A1J6HDT1"/>
<reference evidence="6 7" key="1">
    <citation type="submission" date="2016-10" db="EMBL/GenBank/DDBJ databases">
        <title>The Draft Genome Sequence of the Potato Rhizosphere Bacteria Ochrobactrum sp. IPA7.2.</title>
        <authorList>
            <person name="Gogoleva N.E."/>
            <person name="Khlopko Y.A."/>
            <person name="Burygin G.L."/>
            <person name="Plotnikov A.O."/>
        </authorList>
    </citation>
    <scope>NUCLEOTIDE SEQUENCE [LARGE SCALE GENOMIC DNA]</scope>
    <source>
        <strain evidence="6 7">IPA7.2</strain>
    </source>
</reference>
<dbReference type="FunFam" id="1.10.10.10:FF:000001">
    <property type="entry name" value="LysR family transcriptional regulator"/>
    <property type="match status" value="1"/>
</dbReference>
<protein>
    <submittedName>
        <fullName evidence="6">LysR family transcriptional regulator</fullName>
    </submittedName>
</protein>
<name>A0A1J6HDT1_9HYPH</name>
<dbReference type="CDD" id="cd08474">
    <property type="entry name" value="PBP2_CrgA_like_5"/>
    <property type="match status" value="1"/>
</dbReference>
<dbReference type="RefSeq" id="WP_071634189.1">
    <property type="nucleotide sequence ID" value="NZ_JBCAUP010000007.1"/>
</dbReference>
<dbReference type="GO" id="GO:0043565">
    <property type="term" value="F:sequence-specific DNA binding"/>
    <property type="evidence" value="ECO:0007669"/>
    <property type="project" value="TreeGrafter"/>
</dbReference>
<sequence length="299" mass="33080">MDRRDLADLLVLQAVVEAGSFTRAAARLGRAQSGLSQTISALEARVGVPLLARSTRSVQPTEPGQRLLQQVTPALLQIERGLSEVRLERDQPSGTLRLTAMEYPARTILVPALPDFLARYPGVKLDFHISDQFTDIVKEGFDAGIRFGGHLEKDMVAVPVGPDVKAVIVGSPAYYARRGRPERLEDLLAHDCLNYRTASHGDPFRWMFRTGERNMVMPVEGVAAFNDGPVMIEAARAGLGLAYSFEPHIVDFLASGQLSTCLERFCPVWSGYHLYYPGRHQKSAALSAFVKHLQGRRQR</sequence>
<keyword evidence="7" id="KW-1185">Reference proteome</keyword>
<dbReference type="Proteomes" id="UP000182985">
    <property type="component" value="Unassembled WGS sequence"/>
</dbReference>
<dbReference type="PROSITE" id="PS50931">
    <property type="entry name" value="HTH_LYSR"/>
    <property type="match status" value="1"/>
</dbReference>
<dbReference type="PANTHER" id="PTHR30537">
    <property type="entry name" value="HTH-TYPE TRANSCRIPTIONAL REGULATOR"/>
    <property type="match status" value="1"/>
</dbReference>
<dbReference type="EMBL" id="MOEC01000047">
    <property type="protein sequence ID" value="OIS90563.1"/>
    <property type="molecule type" value="Genomic_DNA"/>
</dbReference>
<dbReference type="InterPro" id="IPR005119">
    <property type="entry name" value="LysR_subst-bd"/>
</dbReference>
<dbReference type="PRINTS" id="PR00039">
    <property type="entry name" value="HTHLYSR"/>
</dbReference>
<dbReference type="GO" id="GO:0003700">
    <property type="term" value="F:DNA-binding transcription factor activity"/>
    <property type="evidence" value="ECO:0007669"/>
    <property type="project" value="InterPro"/>
</dbReference>
<evidence type="ECO:0000256" key="4">
    <source>
        <dbReference type="ARBA" id="ARBA00023163"/>
    </source>
</evidence>
<accession>A0A1J6HDT1</accession>
<evidence type="ECO:0000256" key="2">
    <source>
        <dbReference type="ARBA" id="ARBA00023015"/>
    </source>
</evidence>
<dbReference type="InterPro" id="IPR036388">
    <property type="entry name" value="WH-like_DNA-bd_sf"/>
</dbReference>
<dbReference type="Gene3D" id="1.10.10.10">
    <property type="entry name" value="Winged helix-like DNA-binding domain superfamily/Winged helix DNA-binding domain"/>
    <property type="match status" value="1"/>
</dbReference>
<dbReference type="SUPFAM" id="SSF53850">
    <property type="entry name" value="Periplasmic binding protein-like II"/>
    <property type="match status" value="1"/>
</dbReference>
<dbReference type="InterPro" id="IPR058163">
    <property type="entry name" value="LysR-type_TF_proteobact-type"/>
</dbReference>